<dbReference type="GO" id="GO:0005739">
    <property type="term" value="C:mitochondrion"/>
    <property type="evidence" value="ECO:0007669"/>
    <property type="project" value="UniProtKB-SubCell"/>
</dbReference>
<keyword evidence="4" id="KW-0809">Transit peptide</keyword>
<dbReference type="GO" id="GO:0016740">
    <property type="term" value="F:transferase activity"/>
    <property type="evidence" value="ECO:0007669"/>
    <property type="project" value="UniProtKB-KW"/>
</dbReference>
<dbReference type="EMBL" id="KE747806">
    <property type="protein sequence ID" value="RMZ66122.1"/>
    <property type="molecule type" value="Genomic_DNA"/>
</dbReference>
<comment type="similarity">
    <text evidence="2">Belongs to the AIM9 family.</text>
</comment>
<feature type="region of interest" description="Disordered" evidence="7">
    <location>
        <begin position="387"/>
        <end position="412"/>
    </location>
</feature>
<gene>
    <name evidence="8" type="ORF">GMOD_00005191</name>
</gene>
<evidence type="ECO:0000313" key="8">
    <source>
        <dbReference type="EMBL" id="RMZ66122.1"/>
    </source>
</evidence>
<reference evidence="8 9" key="1">
    <citation type="journal article" date="2014" name="PLoS ONE">
        <title>De novo Genome Assembly of the Fungal Plant Pathogen Pyrenophora semeniperda.</title>
        <authorList>
            <person name="Soliai M.M."/>
            <person name="Meyer S.E."/>
            <person name="Udall J.A."/>
            <person name="Elzinga D.E."/>
            <person name="Hermansen R.A."/>
            <person name="Bodily P.M."/>
            <person name="Hart A.A."/>
            <person name="Coleman C.E."/>
        </authorList>
    </citation>
    <scope>NUCLEOTIDE SEQUENCE [LARGE SCALE GENOMIC DNA]</scope>
    <source>
        <strain evidence="8 9">CCB06</strain>
        <tissue evidence="8">Mycelium</tissue>
    </source>
</reference>
<keyword evidence="8" id="KW-0808">Transferase</keyword>
<evidence type="ECO:0000256" key="7">
    <source>
        <dbReference type="SAM" id="MobiDB-lite"/>
    </source>
</evidence>
<protein>
    <recommendedName>
        <fullName evidence="3">Altered inheritance of mitochondria protein 9, mitochondrial</fullName>
    </recommendedName>
    <alternativeName>
        <fullName evidence="6">Found in mitochondrial proteome protein 29</fullName>
    </alternativeName>
</protein>
<dbReference type="AlphaFoldDB" id="A0A3M7LVE8"/>
<evidence type="ECO:0000256" key="2">
    <source>
        <dbReference type="ARBA" id="ARBA00005543"/>
    </source>
</evidence>
<keyword evidence="9" id="KW-1185">Reference proteome</keyword>
<feature type="compositionally biased region" description="Basic and acidic residues" evidence="7">
    <location>
        <begin position="395"/>
        <end position="406"/>
    </location>
</feature>
<dbReference type="Proteomes" id="UP000265663">
    <property type="component" value="Unassembled WGS sequence"/>
</dbReference>
<dbReference type="InterPro" id="IPR011009">
    <property type="entry name" value="Kinase-like_dom_sf"/>
</dbReference>
<dbReference type="OrthoDB" id="2831558at2759"/>
<comment type="subcellular location">
    <subcellularLocation>
        <location evidence="1">Mitochondrion</location>
    </subcellularLocation>
</comment>
<keyword evidence="5" id="KW-0496">Mitochondrion</keyword>
<evidence type="ECO:0000256" key="5">
    <source>
        <dbReference type="ARBA" id="ARBA00023128"/>
    </source>
</evidence>
<accession>A0A3M7LVE8</accession>
<dbReference type="PANTHER" id="PTHR36091">
    <property type="entry name" value="ALTERED INHERITANCE OF MITOCHONDRIA PROTEIN 9, MITOCHONDRIAL"/>
    <property type="match status" value="1"/>
</dbReference>
<evidence type="ECO:0000313" key="9">
    <source>
        <dbReference type="Proteomes" id="UP000265663"/>
    </source>
</evidence>
<name>A0A3M7LVE8_9PLEO</name>
<proteinExistence type="inferred from homology"/>
<evidence type="ECO:0000256" key="6">
    <source>
        <dbReference type="ARBA" id="ARBA00031849"/>
    </source>
</evidence>
<dbReference type="InterPro" id="IPR051035">
    <property type="entry name" value="Mito_inheritance_9"/>
</dbReference>
<sequence length="412" mass="47314">MEVQAETKIPIPKILDWSDDASNAIGSEYIIMEHASGVPLHQKWPTMDVHEQLHCIMAVGKYLKEIVNLKFPAYGSLYFADTPYIPTSKLSLNREFCIGPHCGTMYWNCNVGQPRYYHDVKPNQGPWQDVAEYCDGLIDTGISRISPAGLVSKRPRYQGSIEAHKKLLNYGRVMLKEMSKSPQIQNAATPMMFHPDLHKRNIFVSEEDPTVVSAIIDWQSTSIEPAFWYADTIPDFAQPISNPEYENNIEPKSEACAKAYDVGIHLLAPKLAVARSMEEAYFRPFRYCYRTWADGAIGFKEELIQTSQLWKELGFATPCPFPLPRSDEVAVHKKEHKRFEAAQQVRHLLMRLLNTASDGWVPPEDWERAQSAHREMFEGILQEILQNEQPDDDEPLRSEDDLREIWPFDLQE</sequence>
<evidence type="ECO:0000256" key="1">
    <source>
        <dbReference type="ARBA" id="ARBA00004173"/>
    </source>
</evidence>
<evidence type="ECO:0000256" key="3">
    <source>
        <dbReference type="ARBA" id="ARBA00016197"/>
    </source>
</evidence>
<dbReference type="PANTHER" id="PTHR36091:SF1">
    <property type="entry name" value="ALTERED INHERITANCE OF MITOCHONDRIA PROTEIN 9, MITOCHONDRIAL"/>
    <property type="match status" value="1"/>
</dbReference>
<organism evidence="8 9">
    <name type="scientific">Pyrenophora seminiperda CCB06</name>
    <dbReference type="NCBI Taxonomy" id="1302712"/>
    <lineage>
        <taxon>Eukaryota</taxon>
        <taxon>Fungi</taxon>
        <taxon>Dikarya</taxon>
        <taxon>Ascomycota</taxon>
        <taxon>Pezizomycotina</taxon>
        <taxon>Dothideomycetes</taxon>
        <taxon>Pleosporomycetidae</taxon>
        <taxon>Pleosporales</taxon>
        <taxon>Pleosporineae</taxon>
        <taxon>Pleosporaceae</taxon>
        <taxon>Pyrenophora</taxon>
    </lineage>
</organism>
<evidence type="ECO:0000256" key="4">
    <source>
        <dbReference type="ARBA" id="ARBA00022946"/>
    </source>
</evidence>
<dbReference type="SUPFAM" id="SSF56112">
    <property type="entry name" value="Protein kinase-like (PK-like)"/>
    <property type="match status" value="1"/>
</dbReference>